<evidence type="ECO:0000313" key="6">
    <source>
        <dbReference type="EMBL" id="PZR15519.1"/>
    </source>
</evidence>
<proteinExistence type="inferred from homology"/>
<dbReference type="Pfam" id="PF00126">
    <property type="entry name" value="HTH_1"/>
    <property type="match status" value="1"/>
</dbReference>
<dbReference type="Proteomes" id="UP000249061">
    <property type="component" value="Unassembled WGS sequence"/>
</dbReference>
<dbReference type="SUPFAM" id="SSF46785">
    <property type="entry name" value="Winged helix' DNA-binding domain"/>
    <property type="match status" value="1"/>
</dbReference>
<dbReference type="PANTHER" id="PTHR30346">
    <property type="entry name" value="TRANSCRIPTIONAL DUAL REGULATOR HCAR-RELATED"/>
    <property type="match status" value="1"/>
</dbReference>
<dbReference type="EMBL" id="QFQP01000005">
    <property type="protein sequence ID" value="PZR15519.1"/>
    <property type="molecule type" value="Genomic_DNA"/>
</dbReference>
<comment type="caution">
    <text evidence="6">The sequence shown here is derived from an EMBL/GenBank/DDBJ whole genome shotgun (WGS) entry which is preliminary data.</text>
</comment>
<dbReference type="SUPFAM" id="SSF53850">
    <property type="entry name" value="Periplasmic binding protein-like II"/>
    <property type="match status" value="1"/>
</dbReference>
<evidence type="ECO:0000313" key="7">
    <source>
        <dbReference type="Proteomes" id="UP000249061"/>
    </source>
</evidence>
<reference evidence="6 7" key="1">
    <citation type="submission" date="2017-08" db="EMBL/GenBank/DDBJ databases">
        <title>Infants hospitalized years apart are colonized by the same room-sourced microbial strains.</title>
        <authorList>
            <person name="Brooks B."/>
            <person name="Olm M.R."/>
            <person name="Firek B.A."/>
            <person name="Baker R."/>
            <person name="Thomas B.C."/>
            <person name="Morowitz M.J."/>
            <person name="Banfield J.F."/>
        </authorList>
    </citation>
    <scope>NUCLEOTIDE SEQUENCE [LARGE SCALE GENOMIC DNA]</scope>
    <source>
        <strain evidence="6">S2_003_000_R2_14</strain>
    </source>
</reference>
<evidence type="ECO:0000256" key="1">
    <source>
        <dbReference type="ARBA" id="ARBA00009437"/>
    </source>
</evidence>
<evidence type="ECO:0000256" key="3">
    <source>
        <dbReference type="ARBA" id="ARBA00023125"/>
    </source>
</evidence>
<dbReference type="GO" id="GO:0032993">
    <property type="term" value="C:protein-DNA complex"/>
    <property type="evidence" value="ECO:0007669"/>
    <property type="project" value="TreeGrafter"/>
</dbReference>
<comment type="similarity">
    <text evidence="1">Belongs to the LysR transcriptional regulatory family.</text>
</comment>
<dbReference type="PROSITE" id="PS50931">
    <property type="entry name" value="HTH_LYSR"/>
    <property type="match status" value="1"/>
</dbReference>
<evidence type="ECO:0000256" key="4">
    <source>
        <dbReference type="ARBA" id="ARBA00023163"/>
    </source>
</evidence>
<keyword evidence="2" id="KW-0805">Transcription regulation</keyword>
<dbReference type="Pfam" id="PF03466">
    <property type="entry name" value="LysR_substrate"/>
    <property type="match status" value="1"/>
</dbReference>
<dbReference type="GO" id="GO:0003700">
    <property type="term" value="F:DNA-binding transcription factor activity"/>
    <property type="evidence" value="ECO:0007669"/>
    <property type="project" value="InterPro"/>
</dbReference>
<organism evidence="6 7">
    <name type="scientific">Archangium gephyra</name>
    <dbReference type="NCBI Taxonomy" id="48"/>
    <lineage>
        <taxon>Bacteria</taxon>
        <taxon>Pseudomonadati</taxon>
        <taxon>Myxococcota</taxon>
        <taxon>Myxococcia</taxon>
        <taxon>Myxococcales</taxon>
        <taxon>Cystobacterineae</taxon>
        <taxon>Archangiaceae</taxon>
        <taxon>Archangium</taxon>
    </lineage>
</organism>
<dbReference type="PRINTS" id="PR00039">
    <property type="entry name" value="HTHLYSR"/>
</dbReference>
<keyword evidence="3" id="KW-0238">DNA-binding</keyword>
<dbReference type="InterPro" id="IPR000847">
    <property type="entry name" value="LysR_HTH_N"/>
</dbReference>
<sequence length="318" mass="35255">MELRHLRYFVTIAEELNFRRAGERLHVSQSPLSRQMKDLEEEMGVELFAPEGRGIKLTAAGKAFAERGRSILSSVEVAVDEARGIAEGRLGTVSIGFETGTTFMGSMLSLAVAFRRRAPKVGLQLTPMSSAEQWAALRQGTITFGYGAYAPSDEALDHFEMARDRLGLLISADHPLAQRKRLRLADLGAERILLQPRQLYPRLHADIITAAREQGASLRVTAEVLDLEALLALVGVGDAVTFASEKFLAPASQTSLLWRQVEDLHLHLSEVVAWRVADEGTPVVRALIDSAREVGPVRRVVTRRQRPEKPAKPPRRRR</sequence>
<name>A0A2W5TIV0_9BACT</name>
<evidence type="ECO:0000259" key="5">
    <source>
        <dbReference type="PROSITE" id="PS50931"/>
    </source>
</evidence>
<gene>
    <name evidence="6" type="ORF">DI536_08705</name>
</gene>
<dbReference type="InterPro" id="IPR005119">
    <property type="entry name" value="LysR_subst-bd"/>
</dbReference>
<dbReference type="Gene3D" id="3.40.190.10">
    <property type="entry name" value="Periplasmic binding protein-like II"/>
    <property type="match status" value="2"/>
</dbReference>
<accession>A0A2W5TIV0</accession>
<dbReference type="InterPro" id="IPR036390">
    <property type="entry name" value="WH_DNA-bd_sf"/>
</dbReference>
<dbReference type="CDD" id="cd08414">
    <property type="entry name" value="PBP2_LTTR_aromatics_like"/>
    <property type="match status" value="1"/>
</dbReference>
<feature type="domain" description="HTH lysR-type" evidence="5">
    <location>
        <begin position="1"/>
        <end position="58"/>
    </location>
</feature>
<dbReference type="PANTHER" id="PTHR30346:SF28">
    <property type="entry name" value="HTH-TYPE TRANSCRIPTIONAL REGULATOR CYNR"/>
    <property type="match status" value="1"/>
</dbReference>
<dbReference type="GO" id="GO:0003677">
    <property type="term" value="F:DNA binding"/>
    <property type="evidence" value="ECO:0007669"/>
    <property type="project" value="UniProtKB-KW"/>
</dbReference>
<dbReference type="FunFam" id="1.10.10.10:FF:000001">
    <property type="entry name" value="LysR family transcriptional regulator"/>
    <property type="match status" value="1"/>
</dbReference>
<evidence type="ECO:0000256" key="2">
    <source>
        <dbReference type="ARBA" id="ARBA00023015"/>
    </source>
</evidence>
<dbReference type="AlphaFoldDB" id="A0A2W5TIV0"/>
<dbReference type="Gene3D" id="1.10.10.10">
    <property type="entry name" value="Winged helix-like DNA-binding domain superfamily/Winged helix DNA-binding domain"/>
    <property type="match status" value="1"/>
</dbReference>
<dbReference type="InterPro" id="IPR036388">
    <property type="entry name" value="WH-like_DNA-bd_sf"/>
</dbReference>
<keyword evidence="4" id="KW-0804">Transcription</keyword>
<protein>
    <submittedName>
        <fullName evidence="6">LysR family transcriptional regulator</fullName>
    </submittedName>
</protein>